<proteinExistence type="predicted"/>
<reference evidence="1" key="1">
    <citation type="submission" date="2020-11" db="EMBL/GenBank/DDBJ databases">
        <authorList>
            <person name="Tran Van P."/>
        </authorList>
    </citation>
    <scope>NUCLEOTIDE SEQUENCE</scope>
</reference>
<feature type="non-terminal residue" evidence="1">
    <location>
        <position position="82"/>
    </location>
</feature>
<gene>
    <name evidence="1" type="ORF">CTOB1V02_LOCUS16636</name>
</gene>
<dbReference type="AlphaFoldDB" id="A0A7R8X2W9"/>
<accession>A0A7R8X2W9</accession>
<protein>
    <submittedName>
        <fullName evidence="1">Uncharacterized protein</fullName>
    </submittedName>
</protein>
<evidence type="ECO:0000313" key="1">
    <source>
        <dbReference type="EMBL" id="CAD7238821.1"/>
    </source>
</evidence>
<name>A0A7R8X2W9_9CRUS</name>
<dbReference type="EMBL" id="OB709461">
    <property type="protein sequence ID" value="CAD7238821.1"/>
    <property type="molecule type" value="Genomic_DNA"/>
</dbReference>
<organism evidence="1">
    <name type="scientific">Cyprideis torosa</name>
    <dbReference type="NCBI Taxonomy" id="163714"/>
    <lineage>
        <taxon>Eukaryota</taxon>
        <taxon>Metazoa</taxon>
        <taxon>Ecdysozoa</taxon>
        <taxon>Arthropoda</taxon>
        <taxon>Crustacea</taxon>
        <taxon>Oligostraca</taxon>
        <taxon>Ostracoda</taxon>
        <taxon>Podocopa</taxon>
        <taxon>Podocopida</taxon>
        <taxon>Cytherocopina</taxon>
        <taxon>Cytheroidea</taxon>
        <taxon>Cytherideidae</taxon>
        <taxon>Cyprideis</taxon>
    </lineage>
</organism>
<sequence>VWRHPSQCHGCHEGPNTIGSDQLALPSSLPVSSTEKPLPTISLGLSKTTASAVELILNLPKTVIVALRDGGWNASRWTGWNA</sequence>
<feature type="non-terminal residue" evidence="1">
    <location>
        <position position="1"/>
    </location>
</feature>